<keyword evidence="2" id="KW-0732">Signal</keyword>
<feature type="signal peptide" evidence="2">
    <location>
        <begin position="1"/>
        <end position="21"/>
    </location>
</feature>
<organism evidence="3 4">
    <name type="scientific">Pragia fontium</name>
    <dbReference type="NCBI Taxonomy" id="82985"/>
    <lineage>
        <taxon>Bacteria</taxon>
        <taxon>Pseudomonadati</taxon>
        <taxon>Pseudomonadota</taxon>
        <taxon>Gammaproteobacteria</taxon>
        <taxon>Enterobacterales</taxon>
        <taxon>Budviciaceae</taxon>
        <taxon>Pragia</taxon>
    </lineage>
</organism>
<dbReference type="Proteomes" id="UP001059610">
    <property type="component" value="Unassembled WGS sequence"/>
</dbReference>
<proteinExistence type="predicted"/>
<evidence type="ECO:0000256" key="1">
    <source>
        <dbReference type="SAM" id="MobiDB-lite"/>
    </source>
</evidence>
<name>A0ABQ5LFB1_9GAMM</name>
<reference evidence="3" key="1">
    <citation type="submission" date="2022-06" db="EMBL/GenBank/DDBJ databases">
        <title>Draft genome sequences of Pragia fontium str. JCM24417.</title>
        <authorList>
            <person name="Wakabayashi Y."/>
            <person name="Kojima K."/>
        </authorList>
    </citation>
    <scope>NUCLEOTIDE SEQUENCE</scope>
    <source>
        <strain evidence="3">JCM 24417</strain>
    </source>
</reference>
<evidence type="ECO:0000256" key="2">
    <source>
        <dbReference type="SAM" id="SignalP"/>
    </source>
</evidence>
<feature type="chain" id="PRO_5045435135" evidence="2">
    <location>
        <begin position="22"/>
        <end position="70"/>
    </location>
</feature>
<gene>
    <name evidence="3" type="primary">asr</name>
    <name evidence="3" type="ORF">SOASR032_07990</name>
</gene>
<protein>
    <submittedName>
        <fullName evidence="3">Acid shock protein</fullName>
    </submittedName>
</protein>
<feature type="region of interest" description="Disordered" evidence="1">
    <location>
        <begin position="37"/>
        <end position="70"/>
    </location>
</feature>
<sequence length="70" mass="7342">MKKLLPLAIASMFVLSGSVFAAETTAAPVKTEAQTVSATTHKAGEKVKQHKKHVTAKLEAKQPAKDAAAK</sequence>
<keyword evidence="4" id="KW-1185">Reference proteome</keyword>
<dbReference type="EMBL" id="BRLJ01000001">
    <property type="protein sequence ID" value="GKX62230.1"/>
    <property type="molecule type" value="Genomic_DNA"/>
</dbReference>
<accession>A0ABQ5LFB1</accession>
<dbReference type="RefSeq" id="WP_047780427.1">
    <property type="nucleotide sequence ID" value="NZ_BRLJ01000001.1"/>
</dbReference>
<evidence type="ECO:0000313" key="3">
    <source>
        <dbReference type="EMBL" id="GKX62230.1"/>
    </source>
</evidence>
<evidence type="ECO:0000313" key="4">
    <source>
        <dbReference type="Proteomes" id="UP001059610"/>
    </source>
</evidence>
<comment type="caution">
    <text evidence="3">The sequence shown here is derived from an EMBL/GenBank/DDBJ whole genome shotgun (WGS) entry which is preliminary data.</text>
</comment>
<feature type="compositionally biased region" description="Basic and acidic residues" evidence="1">
    <location>
        <begin position="56"/>
        <end position="70"/>
    </location>
</feature>